<sequence>MIKNSFILLTTTALLAACAGDGNSRRPCTNPPAGQYCIQTGDTLTRISQRFRVNVADLRRWNNLSSDTIHVGDKLIIRPPYNHKIAPNNAGKTFSLHMPVKGKIIQNYSNTSKGIDIAAERGTLVHAAADGVVIYSGSTVPHYGKMLLIRHSNTTITAYANNENLLVPMDARVKAGQIIAEVGDSGRRDGRTALHFELRVNGKHVNPTHYFK</sequence>
<dbReference type="InterPro" id="IPR016047">
    <property type="entry name" value="M23ase_b-sheet_dom"/>
</dbReference>
<dbReference type="Gene3D" id="3.10.350.10">
    <property type="entry name" value="LysM domain"/>
    <property type="match status" value="1"/>
</dbReference>
<dbReference type="CDD" id="cd00118">
    <property type="entry name" value="LysM"/>
    <property type="match status" value="1"/>
</dbReference>
<dbReference type="PROSITE" id="PS51257">
    <property type="entry name" value="PROKAR_LIPOPROTEIN"/>
    <property type="match status" value="1"/>
</dbReference>
<feature type="domain" description="LysM" evidence="2">
    <location>
        <begin position="34"/>
        <end position="77"/>
    </location>
</feature>
<organism evidence="3 4">
    <name type="scientific">Alysiella crassa</name>
    <dbReference type="NCBI Taxonomy" id="153491"/>
    <lineage>
        <taxon>Bacteria</taxon>
        <taxon>Pseudomonadati</taxon>
        <taxon>Pseudomonadota</taxon>
        <taxon>Betaproteobacteria</taxon>
        <taxon>Neisseriales</taxon>
        <taxon>Neisseriaceae</taxon>
        <taxon>Alysiella</taxon>
    </lineage>
</organism>
<dbReference type="InterPro" id="IPR018392">
    <property type="entry name" value="LysM"/>
</dbReference>
<dbReference type="InterPro" id="IPR011055">
    <property type="entry name" value="Dup_hybrid_motif"/>
</dbReference>
<evidence type="ECO:0000313" key="3">
    <source>
        <dbReference type="EMBL" id="SSY80236.1"/>
    </source>
</evidence>
<dbReference type="Gene3D" id="2.70.70.10">
    <property type="entry name" value="Glucose Permease (Domain IIA)"/>
    <property type="match status" value="1"/>
</dbReference>
<name>A0A376BTH1_9NEIS</name>
<dbReference type="STRING" id="1120980.GCA_000745955_00046"/>
<reference evidence="3 4" key="1">
    <citation type="submission" date="2018-06" db="EMBL/GenBank/DDBJ databases">
        <authorList>
            <consortium name="Pathogen Informatics"/>
            <person name="Doyle S."/>
        </authorList>
    </citation>
    <scope>NUCLEOTIDE SEQUENCE [LARGE SCALE GENOMIC DNA]</scope>
    <source>
        <strain evidence="3 4">NCTC10283</strain>
    </source>
</reference>
<dbReference type="OrthoDB" id="9795421at2"/>
<keyword evidence="1" id="KW-0732">Signal</keyword>
<accession>A0A376BTH1</accession>
<dbReference type="PROSITE" id="PS51782">
    <property type="entry name" value="LYSM"/>
    <property type="match status" value="1"/>
</dbReference>
<dbReference type="GO" id="GO:0004222">
    <property type="term" value="F:metalloendopeptidase activity"/>
    <property type="evidence" value="ECO:0007669"/>
    <property type="project" value="TreeGrafter"/>
</dbReference>
<dbReference type="Proteomes" id="UP000254209">
    <property type="component" value="Unassembled WGS sequence"/>
</dbReference>
<evidence type="ECO:0000259" key="2">
    <source>
        <dbReference type="PROSITE" id="PS51782"/>
    </source>
</evidence>
<protein>
    <submittedName>
        <fullName evidence="3">Murein hydrolase activator NlpD</fullName>
    </submittedName>
</protein>
<evidence type="ECO:0000256" key="1">
    <source>
        <dbReference type="SAM" id="SignalP"/>
    </source>
</evidence>
<dbReference type="EMBL" id="UFSO01000003">
    <property type="protein sequence ID" value="SSY80236.1"/>
    <property type="molecule type" value="Genomic_DNA"/>
</dbReference>
<feature type="chain" id="PRO_5016886066" evidence="1">
    <location>
        <begin position="20"/>
        <end position="212"/>
    </location>
</feature>
<dbReference type="RefSeq" id="WP_034296249.1">
    <property type="nucleotide sequence ID" value="NZ_UFSO01000003.1"/>
</dbReference>
<proteinExistence type="predicted"/>
<dbReference type="AlphaFoldDB" id="A0A376BTH1"/>
<dbReference type="SUPFAM" id="SSF51261">
    <property type="entry name" value="Duplicated hybrid motif"/>
    <property type="match status" value="1"/>
</dbReference>
<dbReference type="InterPro" id="IPR036779">
    <property type="entry name" value="LysM_dom_sf"/>
</dbReference>
<dbReference type="CDD" id="cd12797">
    <property type="entry name" value="M23_peptidase"/>
    <property type="match status" value="1"/>
</dbReference>
<dbReference type="Pfam" id="PF01551">
    <property type="entry name" value="Peptidase_M23"/>
    <property type="match status" value="1"/>
</dbReference>
<dbReference type="PANTHER" id="PTHR21666:SF270">
    <property type="entry name" value="MUREIN HYDROLASE ACTIVATOR ENVC"/>
    <property type="match status" value="1"/>
</dbReference>
<dbReference type="PANTHER" id="PTHR21666">
    <property type="entry name" value="PEPTIDASE-RELATED"/>
    <property type="match status" value="1"/>
</dbReference>
<dbReference type="InterPro" id="IPR050570">
    <property type="entry name" value="Cell_wall_metabolism_enzyme"/>
</dbReference>
<gene>
    <name evidence="3" type="primary">nlpD_1</name>
    <name evidence="3" type="ORF">NCTC10283_01790</name>
</gene>
<dbReference type="SMART" id="SM00257">
    <property type="entry name" value="LysM"/>
    <property type="match status" value="1"/>
</dbReference>
<dbReference type="Pfam" id="PF01476">
    <property type="entry name" value="LysM"/>
    <property type="match status" value="1"/>
</dbReference>
<keyword evidence="3" id="KW-0378">Hydrolase</keyword>
<feature type="signal peptide" evidence="1">
    <location>
        <begin position="1"/>
        <end position="19"/>
    </location>
</feature>
<evidence type="ECO:0000313" key="4">
    <source>
        <dbReference type="Proteomes" id="UP000254209"/>
    </source>
</evidence>
<keyword evidence="4" id="KW-1185">Reference proteome</keyword>